<feature type="compositionally biased region" description="Basic residues" evidence="2">
    <location>
        <begin position="147"/>
        <end position="156"/>
    </location>
</feature>
<dbReference type="GO" id="GO:0007411">
    <property type="term" value="P:axon guidance"/>
    <property type="evidence" value="ECO:0007669"/>
    <property type="project" value="TreeGrafter"/>
</dbReference>
<dbReference type="EMBL" id="GEEE01018872">
    <property type="protein sequence ID" value="JAP44353.1"/>
    <property type="molecule type" value="Transcribed_RNA"/>
</dbReference>
<dbReference type="InterPro" id="IPR004944">
    <property type="entry name" value="CDK5_activator"/>
</dbReference>
<feature type="region of interest" description="Disordered" evidence="2">
    <location>
        <begin position="555"/>
        <end position="595"/>
    </location>
</feature>
<dbReference type="InterPro" id="IPR036915">
    <property type="entry name" value="Cyclin-like_sf"/>
</dbReference>
<evidence type="ECO:0000256" key="1">
    <source>
        <dbReference type="ARBA" id="ARBA00010175"/>
    </source>
</evidence>
<dbReference type="Pfam" id="PF03261">
    <property type="entry name" value="CDK5_activator"/>
    <property type="match status" value="2"/>
</dbReference>
<organism evidence="3">
    <name type="scientific">Schistocephalus solidus</name>
    <name type="common">Tapeworm</name>
    <dbReference type="NCBI Taxonomy" id="70667"/>
    <lineage>
        <taxon>Eukaryota</taxon>
        <taxon>Metazoa</taxon>
        <taxon>Spiralia</taxon>
        <taxon>Lophotrochozoa</taxon>
        <taxon>Platyhelminthes</taxon>
        <taxon>Cestoda</taxon>
        <taxon>Eucestoda</taxon>
        <taxon>Diphyllobothriidea</taxon>
        <taxon>Diphyllobothriidae</taxon>
        <taxon>Schistocephalus</taxon>
    </lineage>
</organism>
<dbReference type="PANTHER" id="PTHR23401:SF0">
    <property type="entry name" value="CYCLIN-DEPENDENT KINASE 5 ACTIVATOR"/>
    <property type="match status" value="1"/>
</dbReference>
<feature type="compositionally biased region" description="Polar residues" evidence="2">
    <location>
        <begin position="176"/>
        <end position="185"/>
    </location>
</feature>
<protein>
    <submittedName>
        <fullName evidence="3">Cyclin-dependent kinase 5 activator 1</fullName>
    </submittedName>
</protein>
<dbReference type="GO" id="GO:0016301">
    <property type="term" value="F:kinase activity"/>
    <property type="evidence" value="ECO:0007669"/>
    <property type="project" value="UniProtKB-KW"/>
</dbReference>
<comment type="similarity">
    <text evidence="1">Belongs to the cyclin-dependent kinase 5 activator family.</text>
</comment>
<proteinExistence type="inferred from homology"/>
<feature type="compositionally biased region" description="Polar residues" evidence="2">
    <location>
        <begin position="157"/>
        <end position="169"/>
    </location>
</feature>
<accession>A0A0X3NYB5</accession>
<feature type="compositionally biased region" description="Low complexity" evidence="2">
    <location>
        <begin position="555"/>
        <end position="565"/>
    </location>
</feature>
<dbReference type="Gene3D" id="1.10.472.10">
    <property type="entry name" value="Cyclin-like"/>
    <property type="match status" value="2"/>
</dbReference>
<dbReference type="PANTHER" id="PTHR23401">
    <property type="entry name" value="CYCLIN DEPENDANT KINASE-5 ACTIVATOR"/>
    <property type="match status" value="1"/>
</dbReference>
<reference evidence="3" key="1">
    <citation type="submission" date="2016-01" db="EMBL/GenBank/DDBJ databases">
        <title>Reference transcriptome for the parasite Schistocephalus solidus: insights into the molecular evolution of parasitism.</title>
        <authorList>
            <person name="Hebert F.O."/>
            <person name="Grambauer S."/>
            <person name="Barber I."/>
            <person name="Landry C.R."/>
            <person name="Aubin-Horth N."/>
        </authorList>
    </citation>
    <scope>NUCLEOTIDE SEQUENCE</scope>
</reference>
<dbReference type="SUPFAM" id="SSF47954">
    <property type="entry name" value="Cyclin-like"/>
    <property type="match status" value="2"/>
</dbReference>
<keyword evidence="3" id="KW-0418">Kinase</keyword>
<dbReference type="AlphaFoldDB" id="A0A0X3NYB5"/>
<evidence type="ECO:0000256" key="2">
    <source>
        <dbReference type="SAM" id="MobiDB-lite"/>
    </source>
</evidence>
<feature type="compositionally biased region" description="Low complexity" evidence="2">
    <location>
        <begin position="583"/>
        <end position="593"/>
    </location>
</feature>
<name>A0A0X3NYB5_SCHSO</name>
<gene>
    <name evidence="3" type="primary">CD5R1</name>
    <name evidence="3" type="ORF">TR158701</name>
</gene>
<dbReference type="GO" id="GO:0016533">
    <property type="term" value="C:protein kinase 5 complex"/>
    <property type="evidence" value="ECO:0007669"/>
    <property type="project" value="InterPro"/>
</dbReference>
<dbReference type="GO" id="GO:0061575">
    <property type="term" value="F:cyclin-dependent protein serine/threonine kinase activator activity"/>
    <property type="evidence" value="ECO:0007669"/>
    <property type="project" value="InterPro"/>
</dbReference>
<sequence length="879" mass="99252">MGTTHSHSASVRVSPVCTYQHCGSNEQRSAPMLEISRSTGSEPFLSSSRSSFSRVAVATDNTAHGRREVFFRSHPPTDGDFGFNGVSRVISGVGFGQESSSMCKTNDFVGPRRPSIAHRRADSLHPPDGFHDHLAYFDSGTNWKRHASQRKAKSKPFKQTSYNSTNSSYIPDVSPDNGSLDQQTGTDAYSSMFVTANEHLQCHSRFSKLQPENTVWNQNGGHAFDQAAYRLWESRNGLPSSLRRNEQCFAFIMPIQSPETGPSSPDAQPHACSPPAVVQLSRDRNELDILPCDPRYRLAQRRHFSELDLHLQGPSASVASPQTRLPNSAAYNLSSFECPDLTTQNTQLSAQSVSEYQKDTVSMQSPTLRPRIDHDDCMDPYKSQINQGSFYYTEKSIPDYGTTTEMLDEKDERQSGPFKSLFSSEADLISEGDAEYYHDYVNLPSQPQAPHQHQRTRSRKIPEVGLANLTPLSKPDFEESDNTQTRPGAARTTFAADTILPNPSSNQGQERRPSKSRWRLLTRGKSLTKSLSCYALKFFNQQTRTFELIDAPLQQSQKKPKAAAATTGDFRQSLEGETRARSEVLSSEPPESEGLWQKDIGLSHDAPLPDVFDDLDNLVQRALYVNEETRPMSGVYREKRRNLMNRSLSAFAKREIVNHKQVKVAQKRAPPSSWKFTKRDRITLLQTSTRELLYCLSMFILQQCDSLCVTHKSPLYPEDIVAWIKDIDRALLQQGWTDITFLSPANIVFLFVLLKGSINFRITCSRELHSIVMVCLYLSYGYMGNEISYPLKPFLNAEILYSMLHEKEPQRLRTMNSANSIITRNPKITNHFRDQFWEKCLKVIEAKSREMLQLNADPIVFTESIAELRSYGTPALQSA</sequence>
<feature type="region of interest" description="Disordered" evidence="2">
    <location>
        <begin position="443"/>
        <end position="519"/>
    </location>
</feature>
<feature type="compositionally biased region" description="Basic and acidic residues" evidence="2">
    <location>
        <begin position="572"/>
        <end position="582"/>
    </location>
</feature>
<dbReference type="GO" id="GO:0030426">
    <property type="term" value="C:growth cone"/>
    <property type="evidence" value="ECO:0007669"/>
    <property type="project" value="TreeGrafter"/>
</dbReference>
<dbReference type="GO" id="GO:0019901">
    <property type="term" value="F:protein kinase binding"/>
    <property type="evidence" value="ECO:0007669"/>
    <property type="project" value="TreeGrafter"/>
</dbReference>
<keyword evidence="3" id="KW-0808">Transferase</keyword>
<feature type="region of interest" description="Disordered" evidence="2">
    <location>
        <begin position="147"/>
        <end position="185"/>
    </location>
</feature>
<dbReference type="GO" id="GO:0005737">
    <property type="term" value="C:cytoplasm"/>
    <property type="evidence" value="ECO:0007669"/>
    <property type="project" value="TreeGrafter"/>
</dbReference>
<evidence type="ECO:0000313" key="3">
    <source>
        <dbReference type="EMBL" id="JAP44353.1"/>
    </source>
</evidence>